<dbReference type="InterPro" id="IPR050121">
    <property type="entry name" value="Cytochrome_P450_monoxygenase"/>
</dbReference>
<sequence>MSVSSVLLPFAGAILLYTLWRAVPRYIDWYNSSLRDMPGPRNSSWLYGNLVDLRSEEPGVMVQRWAERYGHIFKFKSSMNADVLLMLDTKAMNHVLTHSHDYPKPEMVRFNLGEILGKGLLVVEAEQHRQQRRIMNPAFGPAQIRALTDIFVEKALQLRNIWRERVGTAGDTTQMDVVSGLNNMTLDVIGLAGFNYDLHSLNPEGKPNELRNAFDVMFSVISGAGLSFMALLRATIPIFRIIPTQVARRTEDAQRVARRIGMHLIAEKKAAILRAAAESGGEKEISGKSLHDRDLLTLLIKANMSTDIPESQRLSDEDMLAQVPTFLVAGHETTSTATAWCLFALAQNPSMQTQLREELWGVPTENPTMDELNALPYLEAVVRETMRAYAPVSATLRVAGKDDIIPLERPYVDNKGNVCDSIRAPKGTRIQIPIMAMNKSKDLWGPDAHEFKPERWISGSIPETAHHIPGVWGNMLTFIGGPRACIGFRFSLVEMKALLFTLVRSFEFELALPKEEITKLGGIVDRPFVKQEKHKGARLPMKVRAYVRAE</sequence>
<reference evidence="10 11" key="1">
    <citation type="journal article" date="2016" name="Mol. Biol. Evol.">
        <title>Comparative Genomics of Early-Diverging Mushroom-Forming Fungi Provides Insights into the Origins of Lignocellulose Decay Capabilities.</title>
        <authorList>
            <person name="Nagy L.G."/>
            <person name="Riley R."/>
            <person name="Tritt A."/>
            <person name="Adam C."/>
            <person name="Daum C."/>
            <person name="Floudas D."/>
            <person name="Sun H."/>
            <person name="Yadav J.S."/>
            <person name="Pangilinan J."/>
            <person name="Larsson K.H."/>
            <person name="Matsuura K."/>
            <person name="Barry K."/>
            <person name="Labutti K."/>
            <person name="Kuo R."/>
            <person name="Ohm R.A."/>
            <person name="Bhattacharya S.S."/>
            <person name="Shirouzu T."/>
            <person name="Yoshinaga Y."/>
            <person name="Martin F.M."/>
            <person name="Grigoriev I.V."/>
            <person name="Hibbett D.S."/>
        </authorList>
    </citation>
    <scope>NUCLEOTIDE SEQUENCE [LARGE SCALE GENOMIC DNA]</scope>
    <source>
        <strain evidence="10 11">L-15889</strain>
    </source>
</reference>
<dbReference type="SUPFAM" id="SSF48264">
    <property type="entry name" value="Cytochrome P450"/>
    <property type="match status" value="1"/>
</dbReference>
<name>A0A165TYK3_9APHY</name>
<evidence type="ECO:0000256" key="6">
    <source>
        <dbReference type="ARBA" id="ARBA00023002"/>
    </source>
</evidence>
<dbReference type="GO" id="GO:0004497">
    <property type="term" value="F:monooxygenase activity"/>
    <property type="evidence" value="ECO:0007669"/>
    <property type="project" value="UniProtKB-KW"/>
</dbReference>
<dbReference type="InterPro" id="IPR036396">
    <property type="entry name" value="Cyt_P450_sf"/>
</dbReference>
<keyword evidence="11" id="KW-1185">Reference proteome</keyword>
<dbReference type="PANTHER" id="PTHR24305:SF166">
    <property type="entry name" value="CYTOCHROME P450 12A4, MITOCHONDRIAL-RELATED"/>
    <property type="match status" value="1"/>
</dbReference>
<dbReference type="OrthoDB" id="1470350at2759"/>
<evidence type="ECO:0000256" key="4">
    <source>
        <dbReference type="ARBA" id="ARBA00022617"/>
    </source>
</evidence>
<keyword evidence="8" id="KW-0503">Monooxygenase</keyword>
<dbReference type="GO" id="GO:0016705">
    <property type="term" value="F:oxidoreductase activity, acting on paired donors, with incorporation or reduction of molecular oxygen"/>
    <property type="evidence" value="ECO:0007669"/>
    <property type="project" value="InterPro"/>
</dbReference>
<keyword evidence="7 9" id="KW-0408">Iron</keyword>
<evidence type="ECO:0000256" key="2">
    <source>
        <dbReference type="ARBA" id="ARBA00005179"/>
    </source>
</evidence>
<dbReference type="GO" id="GO:0005506">
    <property type="term" value="F:iron ion binding"/>
    <property type="evidence" value="ECO:0007669"/>
    <property type="project" value="InterPro"/>
</dbReference>
<organism evidence="10 11">
    <name type="scientific">Daedalea quercina L-15889</name>
    <dbReference type="NCBI Taxonomy" id="1314783"/>
    <lineage>
        <taxon>Eukaryota</taxon>
        <taxon>Fungi</taxon>
        <taxon>Dikarya</taxon>
        <taxon>Basidiomycota</taxon>
        <taxon>Agaricomycotina</taxon>
        <taxon>Agaricomycetes</taxon>
        <taxon>Polyporales</taxon>
        <taxon>Fomitopsis</taxon>
    </lineage>
</organism>
<dbReference type="AlphaFoldDB" id="A0A165TYK3"/>
<dbReference type="InterPro" id="IPR001128">
    <property type="entry name" value="Cyt_P450"/>
</dbReference>
<dbReference type="PRINTS" id="PR00463">
    <property type="entry name" value="EP450I"/>
</dbReference>
<dbReference type="PANTHER" id="PTHR24305">
    <property type="entry name" value="CYTOCHROME P450"/>
    <property type="match status" value="1"/>
</dbReference>
<dbReference type="Pfam" id="PF00067">
    <property type="entry name" value="p450"/>
    <property type="match status" value="1"/>
</dbReference>
<dbReference type="Proteomes" id="UP000076727">
    <property type="component" value="Unassembled WGS sequence"/>
</dbReference>
<dbReference type="STRING" id="1314783.A0A165TYK3"/>
<comment type="cofactor">
    <cofactor evidence="1 9">
        <name>heme</name>
        <dbReference type="ChEBI" id="CHEBI:30413"/>
    </cofactor>
</comment>
<keyword evidence="4 9" id="KW-0349">Heme</keyword>
<feature type="binding site" description="axial binding residue" evidence="9">
    <location>
        <position position="485"/>
    </location>
    <ligand>
        <name>heme</name>
        <dbReference type="ChEBI" id="CHEBI:30413"/>
    </ligand>
    <ligandPart>
        <name>Fe</name>
        <dbReference type="ChEBI" id="CHEBI:18248"/>
    </ligandPart>
</feature>
<evidence type="ECO:0000256" key="8">
    <source>
        <dbReference type="ARBA" id="ARBA00023033"/>
    </source>
</evidence>
<evidence type="ECO:0000256" key="9">
    <source>
        <dbReference type="PIRSR" id="PIRSR602401-1"/>
    </source>
</evidence>
<evidence type="ECO:0000313" key="10">
    <source>
        <dbReference type="EMBL" id="KZT74142.1"/>
    </source>
</evidence>
<protein>
    <submittedName>
        <fullName evidence="10">Cytochrome P450</fullName>
    </submittedName>
</protein>
<dbReference type="EMBL" id="KV429034">
    <property type="protein sequence ID" value="KZT74142.1"/>
    <property type="molecule type" value="Genomic_DNA"/>
</dbReference>
<comment type="similarity">
    <text evidence="3">Belongs to the cytochrome P450 family.</text>
</comment>
<keyword evidence="6" id="KW-0560">Oxidoreductase</keyword>
<dbReference type="InterPro" id="IPR002401">
    <property type="entry name" value="Cyt_P450_E_grp-I"/>
</dbReference>
<evidence type="ECO:0000256" key="1">
    <source>
        <dbReference type="ARBA" id="ARBA00001971"/>
    </source>
</evidence>
<evidence type="ECO:0000256" key="5">
    <source>
        <dbReference type="ARBA" id="ARBA00022723"/>
    </source>
</evidence>
<evidence type="ECO:0000256" key="7">
    <source>
        <dbReference type="ARBA" id="ARBA00023004"/>
    </source>
</evidence>
<comment type="pathway">
    <text evidence="2">Secondary metabolite biosynthesis.</text>
</comment>
<evidence type="ECO:0000256" key="3">
    <source>
        <dbReference type="ARBA" id="ARBA00010617"/>
    </source>
</evidence>
<gene>
    <name evidence="10" type="ORF">DAEQUDRAFT_291405</name>
</gene>
<dbReference type="CDD" id="cd11069">
    <property type="entry name" value="CYP_FUM15-like"/>
    <property type="match status" value="1"/>
</dbReference>
<proteinExistence type="inferred from homology"/>
<dbReference type="Gene3D" id="1.10.630.10">
    <property type="entry name" value="Cytochrome P450"/>
    <property type="match status" value="1"/>
</dbReference>
<evidence type="ECO:0000313" key="11">
    <source>
        <dbReference type="Proteomes" id="UP000076727"/>
    </source>
</evidence>
<dbReference type="PRINTS" id="PR00385">
    <property type="entry name" value="P450"/>
</dbReference>
<keyword evidence="5 9" id="KW-0479">Metal-binding</keyword>
<dbReference type="GO" id="GO:0020037">
    <property type="term" value="F:heme binding"/>
    <property type="evidence" value="ECO:0007669"/>
    <property type="project" value="InterPro"/>
</dbReference>
<accession>A0A165TYK3</accession>